<dbReference type="InterPro" id="IPR035587">
    <property type="entry name" value="DUS-like_FMN-bd"/>
</dbReference>
<evidence type="ECO:0000256" key="13">
    <source>
        <dbReference type="PIRSR" id="PIRSR006621-2"/>
    </source>
</evidence>
<dbReference type="GO" id="GO:0050660">
    <property type="term" value="F:flavin adenine dinucleotide binding"/>
    <property type="evidence" value="ECO:0007669"/>
    <property type="project" value="InterPro"/>
</dbReference>
<feature type="binding site" evidence="13">
    <location>
        <position position="79"/>
    </location>
    <ligand>
        <name>FMN</name>
        <dbReference type="ChEBI" id="CHEBI:58210"/>
    </ligand>
</feature>
<dbReference type="CDD" id="cd02801">
    <property type="entry name" value="DUS_like_FMN"/>
    <property type="match status" value="1"/>
</dbReference>
<gene>
    <name evidence="15" type="ORF">DES52_105202</name>
</gene>
<evidence type="ECO:0000256" key="12">
    <source>
        <dbReference type="PIRSR" id="PIRSR006621-1"/>
    </source>
</evidence>
<comment type="caution">
    <text evidence="15">The sequence shown here is derived from an EMBL/GenBank/DDBJ whole genome shotgun (WGS) entry which is preliminary data.</text>
</comment>
<proteinExistence type="inferred from homology"/>
<accession>A0A318S727</accession>
<evidence type="ECO:0000256" key="5">
    <source>
        <dbReference type="ARBA" id="ARBA00022694"/>
    </source>
</evidence>
<keyword evidence="4 11" id="KW-0288">FMN</keyword>
<comment type="cofactor">
    <cofactor evidence="11 13">
        <name>FMN</name>
        <dbReference type="ChEBI" id="CHEBI:58210"/>
    </cofactor>
</comment>
<sequence>MNGFYTRRLASPGAILAPMAGFTDAPFREIASSMGALWTVSEMMSAAGVVTEATTRRHGRDVTLDLGRPFEGERDRVIQLFGADADVLADACRHVERLHAPIAIDLNLGCPVPKMKGRGGSCLLQTPEVAAHLVQAMRRAASCDVSAKMRLGWDADRSVEIALALQEAGAALISVHGRTAAQRYEGEANWDAIANVAAHLSIPVIGSGDVTRASQVAEKKRLGVAGVMIARSAVGNPWIFREASGGAAPTNEERAKVALMHAERAAAFYGERTGIRALRKVLAKYLPHLREELVRVETVDDVRRVVTFASSRTTAQPAA</sequence>
<evidence type="ECO:0000256" key="11">
    <source>
        <dbReference type="PIRNR" id="PIRNR006621"/>
    </source>
</evidence>
<feature type="active site" description="Proton donor" evidence="12">
    <location>
        <position position="110"/>
    </location>
</feature>
<evidence type="ECO:0000256" key="10">
    <source>
        <dbReference type="ARBA" id="ARBA00048802"/>
    </source>
</evidence>
<evidence type="ECO:0000256" key="2">
    <source>
        <dbReference type="ARBA" id="ARBA00022555"/>
    </source>
</evidence>
<comment type="catalytic activity">
    <reaction evidence="10">
        <text>a 5,6-dihydrouridine in tRNA + NAD(+) = a uridine in tRNA + NADH + H(+)</text>
        <dbReference type="Rhea" id="RHEA:54452"/>
        <dbReference type="Rhea" id="RHEA-COMP:13339"/>
        <dbReference type="Rhea" id="RHEA-COMP:13887"/>
        <dbReference type="ChEBI" id="CHEBI:15378"/>
        <dbReference type="ChEBI" id="CHEBI:57540"/>
        <dbReference type="ChEBI" id="CHEBI:57945"/>
        <dbReference type="ChEBI" id="CHEBI:65315"/>
        <dbReference type="ChEBI" id="CHEBI:74443"/>
    </reaction>
</comment>
<keyword evidence="7" id="KW-0694">RNA-binding</keyword>
<evidence type="ECO:0000256" key="9">
    <source>
        <dbReference type="ARBA" id="ARBA00048205"/>
    </source>
</evidence>
<dbReference type="GO" id="GO:0017150">
    <property type="term" value="F:tRNA dihydrouridine synthase activity"/>
    <property type="evidence" value="ECO:0007669"/>
    <property type="project" value="InterPro"/>
</dbReference>
<dbReference type="SUPFAM" id="SSF51395">
    <property type="entry name" value="FMN-linked oxidoreductases"/>
    <property type="match status" value="1"/>
</dbReference>
<evidence type="ECO:0000313" key="16">
    <source>
        <dbReference type="Proteomes" id="UP000248326"/>
    </source>
</evidence>
<comment type="function">
    <text evidence="1 11">Catalyzes the synthesis of 5,6-dihydrouridine (D), a modified base found in the D-loop of most tRNAs, via the reduction of the C5-C6 double bond in target uridines.</text>
</comment>
<feature type="binding site" evidence="13">
    <location>
        <position position="148"/>
    </location>
    <ligand>
        <name>FMN</name>
        <dbReference type="ChEBI" id="CHEBI:58210"/>
    </ligand>
</feature>
<dbReference type="PIRSF" id="PIRSF006621">
    <property type="entry name" value="Dus"/>
    <property type="match status" value="1"/>
</dbReference>
<evidence type="ECO:0000256" key="6">
    <source>
        <dbReference type="ARBA" id="ARBA00022857"/>
    </source>
</evidence>
<keyword evidence="2" id="KW-0820">tRNA-binding</keyword>
<keyword evidence="5 11" id="KW-0819">tRNA processing</keyword>
<dbReference type="EMBL" id="QJSX01000005">
    <property type="protein sequence ID" value="PYE54564.1"/>
    <property type="molecule type" value="Genomic_DNA"/>
</dbReference>
<feature type="domain" description="DUS-like FMN-binding" evidence="14">
    <location>
        <begin position="15"/>
        <end position="292"/>
    </location>
</feature>
<evidence type="ECO:0000256" key="1">
    <source>
        <dbReference type="ARBA" id="ARBA00002790"/>
    </source>
</evidence>
<dbReference type="RefSeq" id="WP_245900825.1">
    <property type="nucleotide sequence ID" value="NZ_QJSX01000005.1"/>
</dbReference>
<dbReference type="Pfam" id="PF01207">
    <property type="entry name" value="Dus"/>
    <property type="match status" value="1"/>
</dbReference>
<organism evidence="15 16">
    <name type="scientific">Deinococcus yavapaiensis KR-236</name>
    <dbReference type="NCBI Taxonomy" id="694435"/>
    <lineage>
        <taxon>Bacteria</taxon>
        <taxon>Thermotogati</taxon>
        <taxon>Deinococcota</taxon>
        <taxon>Deinococci</taxon>
        <taxon>Deinococcales</taxon>
        <taxon>Deinococcaceae</taxon>
        <taxon>Deinococcus</taxon>
    </lineage>
</organism>
<dbReference type="InterPro" id="IPR013785">
    <property type="entry name" value="Aldolase_TIM"/>
</dbReference>
<comment type="catalytic activity">
    <reaction evidence="9">
        <text>a 5,6-dihydrouridine in tRNA + NADP(+) = a uridine in tRNA + NADPH + H(+)</text>
        <dbReference type="Rhea" id="RHEA:23624"/>
        <dbReference type="Rhea" id="RHEA-COMP:13339"/>
        <dbReference type="Rhea" id="RHEA-COMP:13887"/>
        <dbReference type="ChEBI" id="CHEBI:15378"/>
        <dbReference type="ChEBI" id="CHEBI:57783"/>
        <dbReference type="ChEBI" id="CHEBI:58349"/>
        <dbReference type="ChEBI" id="CHEBI:65315"/>
        <dbReference type="ChEBI" id="CHEBI:74443"/>
    </reaction>
</comment>
<feature type="binding site" evidence="13">
    <location>
        <position position="176"/>
    </location>
    <ligand>
        <name>FMN</name>
        <dbReference type="ChEBI" id="CHEBI:58210"/>
    </ligand>
</feature>
<reference evidence="15 16" key="1">
    <citation type="submission" date="2018-06" db="EMBL/GenBank/DDBJ databases">
        <title>Genomic Encyclopedia of Type Strains, Phase IV (KMG-IV): sequencing the most valuable type-strain genomes for metagenomic binning, comparative biology and taxonomic classification.</title>
        <authorList>
            <person name="Goeker M."/>
        </authorList>
    </citation>
    <scope>NUCLEOTIDE SEQUENCE [LARGE SCALE GENOMIC DNA]</scope>
    <source>
        <strain evidence="15 16">DSM 18048</strain>
    </source>
</reference>
<dbReference type="AlphaFoldDB" id="A0A318S727"/>
<dbReference type="Proteomes" id="UP000248326">
    <property type="component" value="Unassembled WGS sequence"/>
</dbReference>
<evidence type="ECO:0000256" key="8">
    <source>
        <dbReference type="ARBA" id="ARBA00023002"/>
    </source>
</evidence>
<dbReference type="InterPro" id="IPR001269">
    <property type="entry name" value="DUS_fam"/>
</dbReference>
<dbReference type="EC" id="1.3.1.-" evidence="11"/>
<evidence type="ECO:0000256" key="4">
    <source>
        <dbReference type="ARBA" id="ARBA00022643"/>
    </source>
</evidence>
<evidence type="ECO:0000259" key="14">
    <source>
        <dbReference type="Pfam" id="PF01207"/>
    </source>
</evidence>
<dbReference type="GO" id="GO:0000049">
    <property type="term" value="F:tRNA binding"/>
    <property type="evidence" value="ECO:0007669"/>
    <property type="project" value="UniProtKB-KW"/>
</dbReference>
<dbReference type="InterPro" id="IPR024036">
    <property type="entry name" value="tRNA-dHydroUridine_Synthase_C"/>
</dbReference>
<keyword evidence="8 11" id="KW-0560">Oxidoreductase</keyword>
<name>A0A318S727_9DEIO</name>
<keyword evidence="6" id="KW-0521">NADP</keyword>
<comment type="similarity">
    <text evidence="11">Belongs to the dus family.</text>
</comment>
<evidence type="ECO:0000256" key="3">
    <source>
        <dbReference type="ARBA" id="ARBA00022630"/>
    </source>
</evidence>
<feature type="binding site" evidence="13">
    <location>
        <begin position="18"/>
        <end position="20"/>
    </location>
    <ligand>
        <name>FMN</name>
        <dbReference type="ChEBI" id="CHEBI:58210"/>
    </ligand>
</feature>
<keyword evidence="3 11" id="KW-0285">Flavoprotein</keyword>
<feature type="binding site" evidence="13">
    <location>
        <begin position="230"/>
        <end position="231"/>
    </location>
    <ligand>
        <name>FMN</name>
        <dbReference type="ChEBI" id="CHEBI:58210"/>
    </ligand>
</feature>
<dbReference type="PANTHER" id="PTHR11082">
    <property type="entry name" value="TRNA-DIHYDROURIDINE SYNTHASE"/>
    <property type="match status" value="1"/>
</dbReference>
<dbReference type="Gene3D" id="3.20.20.70">
    <property type="entry name" value="Aldolase class I"/>
    <property type="match status" value="1"/>
</dbReference>
<dbReference type="Gene3D" id="1.10.1200.80">
    <property type="entry name" value="Putative flavin oxidoreducatase, domain 2"/>
    <property type="match status" value="1"/>
</dbReference>
<keyword evidence="13" id="KW-0547">Nucleotide-binding</keyword>
<evidence type="ECO:0000256" key="7">
    <source>
        <dbReference type="ARBA" id="ARBA00022884"/>
    </source>
</evidence>
<protein>
    <recommendedName>
        <fullName evidence="11">tRNA-dihydrouridine synthase</fullName>
        <ecNumber evidence="11">1.3.1.-</ecNumber>
    </recommendedName>
</protein>
<keyword evidence="16" id="KW-1185">Reference proteome</keyword>
<evidence type="ECO:0000313" key="15">
    <source>
        <dbReference type="EMBL" id="PYE54564.1"/>
    </source>
</evidence>
<dbReference type="PANTHER" id="PTHR11082:SF25">
    <property type="entry name" value="DUS-LIKE FMN-BINDING DOMAIN-CONTAINING PROTEIN"/>
    <property type="match status" value="1"/>
</dbReference>